<evidence type="ECO:0000256" key="1">
    <source>
        <dbReference type="PROSITE-ProRule" id="PRU00175"/>
    </source>
</evidence>
<dbReference type="AlphaFoldDB" id="A0A9W9G154"/>
<keyword evidence="1" id="KW-0862">Zinc</keyword>
<name>A0A9W9G154_9EURO</name>
<feature type="region of interest" description="Disordered" evidence="2">
    <location>
        <begin position="13"/>
        <end position="99"/>
    </location>
</feature>
<dbReference type="OrthoDB" id="10622285at2759"/>
<sequence length="537" mass="58171">MVAMLSCVLLEAHHEGKPENKPEPQPGLPPLSMDVSSVASTVQNKSQLTTPASSVPRDSQPVPPHTSARSSSEIWRVDSTPPYSTGTTPPFVSRPRGIAADRKALSHNVSLAASPEASQPRSGSGFGSVLASSLSRSFTFGPSSASPPAHTLNKKKPNPEQAPRSSGLSNDKSPLVPEVLTPGTEKTQSDTESDRLPQPTERTTRFKAVFKNQSVFDGDGDDDFAPDSLLDRNKEWLYRSYRGAYADLLSIWDLPVQQSEVLKIGAVADAAEDMQTSQYWGSHSSKMTSFQETVVGDTTSGFEGLGFQRHCGDCGHALQISIFTPDPIVPDTPSKRKRTKASQRCPNCNPRSPLPTKLPCVICGEAVEGMLIPCLSCGHVSCFECHNRWFLHDGASQDHVYRTSDNFSPPSCPTGCGCFCSEHIAAKVPMPAWEPPATASPRIKETRAGANRTYSHEKRHRRRQSEPPGTETTGNTTPTARRGVGQNQDDLDLWQTASPFASLARGMGGGLSQGLRSKDDRRKNRSVAITTPKGKWK</sequence>
<keyword evidence="1" id="KW-0479">Metal-binding</keyword>
<dbReference type="InterPro" id="IPR001841">
    <property type="entry name" value="Znf_RING"/>
</dbReference>
<dbReference type="GO" id="GO:1904263">
    <property type="term" value="P:positive regulation of TORC1 signaling"/>
    <property type="evidence" value="ECO:0007669"/>
    <property type="project" value="TreeGrafter"/>
</dbReference>
<dbReference type="GO" id="GO:0034198">
    <property type="term" value="P:cellular response to amino acid starvation"/>
    <property type="evidence" value="ECO:0007669"/>
    <property type="project" value="TreeGrafter"/>
</dbReference>
<comment type="caution">
    <text evidence="4">The sequence shown here is derived from an EMBL/GenBank/DDBJ whole genome shotgun (WGS) entry which is preliminary data.</text>
</comment>
<dbReference type="Proteomes" id="UP001149074">
    <property type="component" value="Unassembled WGS sequence"/>
</dbReference>
<reference evidence="4" key="2">
    <citation type="journal article" date="2023" name="IMA Fungus">
        <title>Comparative genomic study of the Penicillium genus elucidates a diverse pangenome and 15 lateral gene transfer events.</title>
        <authorList>
            <person name="Petersen C."/>
            <person name="Sorensen T."/>
            <person name="Nielsen M.R."/>
            <person name="Sondergaard T.E."/>
            <person name="Sorensen J.L."/>
            <person name="Fitzpatrick D.A."/>
            <person name="Frisvad J.C."/>
            <person name="Nielsen K.L."/>
        </authorList>
    </citation>
    <scope>NUCLEOTIDE SEQUENCE</scope>
    <source>
        <strain evidence="4">IBT 30761</strain>
    </source>
</reference>
<dbReference type="PANTHER" id="PTHR46170:SF1">
    <property type="entry name" value="GATOR COMPLEX PROTEIN WDR59"/>
    <property type="match status" value="1"/>
</dbReference>
<keyword evidence="1" id="KW-0863">Zinc-finger</keyword>
<feature type="region of interest" description="Disordered" evidence="2">
    <location>
        <begin position="432"/>
        <end position="537"/>
    </location>
</feature>
<evidence type="ECO:0000313" key="4">
    <source>
        <dbReference type="EMBL" id="KAJ5110157.1"/>
    </source>
</evidence>
<protein>
    <recommendedName>
        <fullName evidence="3">RING-type domain-containing protein</fullName>
    </recommendedName>
</protein>
<feature type="domain" description="RING-type" evidence="3">
    <location>
        <begin position="360"/>
        <end position="413"/>
    </location>
</feature>
<accession>A0A9W9G154</accession>
<feature type="compositionally biased region" description="Polar residues" evidence="2">
    <location>
        <begin position="137"/>
        <end position="146"/>
    </location>
</feature>
<reference evidence="4" key="1">
    <citation type="submission" date="2022-11" db="EMBL/GenBank/DDBJ databases">
        <authorList>
            <person name="Petersen C."/>
        </authorList>
    </citation>
    <scope>NUCLEOTIDE SEQUENCE</scope>
    <source>
        <strain evidence="4">IBT 30761</strain>
    </source>
</reference>
<dbReference type="PROSITE" id="PS50089">
    <property type="entry name" value="ZF_RING_2"/>
    <property type="match status" value="1"/>
</dbReference>
<feature type="compositionally biased region" description="Polar residues" evidence="2">
    <location>
        <begin position="34"/>
        <end position="57"/>
    </location>
</feature>
<dbReference type="GO" id="GO:0035591">
    <property type="term" value="F:signaling adaptor activity"/>
    <property type="evidence" value="ECO:0007669"/>
    <property type="project" value="TreeGrafter"/>
</dbReference>
<evidence type="ECO:0000259" key="3">
    <source>
        <dbReference type="PROSITE" id="PS50089"/>
    </source>
</evidence>
<dbReference type="GO" id="GO:0005774">
    <property type="term" value="C:vacuolar membrane"/>
    <property type="evidence" value="ECO:0007669"/>
    <property type="project" value="TreeGrafter"/>
</dbReference>
<feature type="compositionally biased region" description="Polar residues" evidence="2">
    <location>
        <begin position="163"/>
        <end position="172"/>
    </location>
</feature>
<feature type="region of interest" description="Disordered" evidence="2">
    <location>
        <begin position="137"/>
        <end position="204"/>
    </location>
</feature>
<feature type="compositionally biased region" description="Low complexity" evidence="2">
    <location>
        <begin position="79"/>
        <end position="90"/>
    </location>
</feature>
<evidence type="ECO:0000313" key="5">
    <source>
        <dbReference type="Proteomes" id="UP001149074"/>
    </source>
</evidence>
<dbReference type="EMBL" id="JAPQKI010000003">
    <property type="protein sequence ID" value="KAJ5110157.1"/>
    <property type="molecule type" value="Genomic_DNA"/>
</dbReference>
<gene>
    <name evidence="4" type="ORF">N7532_002802</name>
</gene>
<keyword evidence="5" id="KW-1185">Reference proteome</keyword>
<evidence type="ECO:0000256" key="2">
    <source>
        <dbReference type="SAM" id="MobiDB-lite"/>
    </source>
</evidence>
<dbReference type="InterPro" id="IPR049567">
    <property type="entry name" value="WDR59-like"/>
</dbReference>
<dbReference type="RefSeq" id="XP_056478268.1">
    <property type="nucleotide sequence ID" value="XM_056615296.1"/>
</dbReference>
<feature type="compositionally biased region" description="Low complexity" evidence="2">
    <location>
        <begin position="466"/>
        <end position="479"/>
    </location>
</feature>
<dbReference type="PANTHER" id="PTHR46170">
    <property type="entry name" value="GATOR COMPLEX PROTEIN WDR59"/>
    <property type="match status" value="1"/>
</dbReference>
<dbReference type="GO" id="GO:0035859">
    <property type="term" value="C:Seh1-associated complex"/>
    <property type="evidence" value="ECO:0007669"/>
    <property type="project" value="TreeGrafter"/>
</dbReference>
<dbReference type="GO" id="GO:0008270">
    <property type="term" value="F:zinc ion binding"/>
    <property type="evidence" value="ECO:0007669"/>
    <property type="project" value="UniProtKB-KW"/>
</dbReference>
<feature type="compositionally biased region" description="Basic and acidic residues" evidence="2">
    <location>
        <begin position="13"/>
        <end position="22"/>
    </location>
</feature>
<organism evidence="4 5">
    <name type="scientific">Penicillium argentinense</name>
    <dbReference type="NCBI Taxonomy" id="1131581"/>
    <lineage>
        <taxon>Eukaryota</taxon>
        <taxon>Fungi</taxon>
        <taxon>Dikarya</taxon>
        <taxon>Ascomycota</taxon>
        <taxon>Pezizomycotina</taxon>
        <taxon>Eurotiomycetes</taxon>
        <taxon>Eurotiomycetidae</taxon>
        <taxon>Eurotiales</taxon>
        <taxon>Aspergillaceae</taxon>
        <taxon>Penicillium</taxon>
    </lineage>
</organism>
<proteinExistence type="predicted"/>
<dbReference type="GeneID" id="81354275"/>